<dbReference type="Proteomes" id="UP000015106">
    <property type="component" value="Chromosome 5"/>
</dbReference>
<evidence type="ECO:0000313" key="3">
    <source>
        <dbReference type="Proteomes" id="UP000015106"/>
    </source>
</evidence>
<keyword evidence="3" id="KW-1185">Reference proteome</keyword>
<evidence type="ECO:0000256" key="1">
    <source>
        <dbReference type="SAM" id="MobiDB-lite"/>
    </source>
</evidence>
<organism evidence="2 3">
    <name type="scientific">Triticum urartu</name>
    <name type="common">Red wild einkorn</name>
    <name type="synonym">Crithodium urartu</name>
    <dbReference type="NCBI Taxonomy" id="4572"/>
    <lineage>
        <taxon>Eukaryota</taxon>
        <taxon>Viridiplantae</taxon>
        <taxon>Streptophyta</taxon>
        <taxon>Embryophyta</taxon>
        <taxon>Tracheophyta</taxon>
        <taxon>Spermatophyta</taxon>
        <taxon>Magnoliopsida</taxon>
        <taxon>Liliopsida</taxon>
        <taxon>Poales</taxon>
        <taxon>Poaceae</taxon>
        <taxon>BOP clade</taxon>
        <taxon>Pooideae</taxon>
        <taxon>Triticodae</taxon>
        <taxon>Triticeae</taxon>
        <taxon>Triticinae</taxon>
        <taxon>Triticum</taxon>
    </lineage>
</organism>
<feature type="region of interest" description="Disordered" evidence="1">
    <location>
        <begin position="249"/>
        <end position="291"/>
    </location>
</feature>
<feature type="compositionally biased region" description="Basic and acidic residues" evidence="1">
    <location>
        <begin position="249"/>
        <end position="272"/>
    </location>
</feature>
<sequence length="291" mass="31195">MVHSMVTAELSVPPAMMSWTKALTPSRVSLASVPRCSGLAVASSGSHRHLAPLLVVLIENPLEEPIVHLAQPLHPPDAALHVEPPEPWHPLADVAHRSGHRERFIKRSPELLTLRAAVAARPLLPDRHAQDIPQRGVRQVLPDRNGTAAAFEQATHERPELLLPNILVRVDAARGEELGGAEPARHTPVCAIRGVHDTKVPVRGVLAGSGARTVGEGEVVCLEDEPGGIGGGGDDGVVGTKTEVHERAVARRERSQSAVRRERAREGAEAAEHWPAPRSRREVQGLTLAAP</sequence>
<dbReference type="AlphaFoldDB" id="A0A8R7UES9"/>
<proteinExistence type="predicted"/>
<evidence type="ECO:0000313" key="2">
    <source>
        <dbReference type="EnsemblPlants" id="TuG1812G0500000754.01.T02"/>
    </source>
</evidence>
<reference evidence="2" key="2">
    <citation type="submission" date="2018-03" db="EMBL/GenBank/DDBJ databases">
        <title>The Triticum urartu genome reveals the dynamic nature of wheat genome evolution.</title>
        <authorList>
            <person name="Ling H."/>
            <person name="Ma B."/>
            <person name="Shi X."/>
            <person name="Liu H."/>
            <person name="Dong L."/>
            <person name="Sun H."/>
            <person name="Cao Y."/>
            <person name="Gao Q."/>
            <person name="Zheng S."/>
            <person name="Li Y."/>
            <person name="Yu Y."/>
            <person name="Du H."/>
            <person name="Qi M."/>
            <person name="Li Y."/>
            <person name="Yu H."/>
            <person name="Cui Y."/>
            <person name="Wang N."/>
            <person name="Chen C."/>
            <person name="Wu H."/>
            <person name="Zhao Y."/>
            <person name="Zhang J."/>
            <person name="Li Y."/>
            <person name="Zhou W."/>
            <person name="Zhang B."/>
            <person name="Hu W."/>
            <person name="Eijk M."/>
            <person name="Tang J."/>
            <person name="Witsenboer H."/>
            <person name="Zhao S."/>
            <person name="Li Z."/>
            <person name="Zhang A."/>
            <person name="Wang D."/>
            <person name="Liang C."/>
        </authorList>
    </citation>
    <scope>NUCLEOTIDE SEQUENCE [LARGE SCALE GENOMIC DNA]</scope>
    <source>
        <strain evidence="2">cv. G1812</strain>
    </source>
</reference>
<reference evidence="3" key="1">
    <citation type="journal article" date="2013" name="Nature">
        <title>Draft genome of the wheat A-genome progenitor Triticum urartu.</title>
        <authorList>
            <person name="Ling H.Q."/>
            <person name="Zhao S."/>
            <person name="Liu D."/>
            <person name="Wang J."/>
            <person name="Sun H."/>
            <person name="Zhang C."/>
            <person name="Fan H."/>
            <person name="Li D."/>
            <person name="Dong L."/>
            <person name="Tao Y."/>
            <person name="Gao C."/>
            <person name="Wu H."/>
            <person name="Li Y."/>
            <person name="Cui Y."/>
            <person name="Guo X."/>
            <person name="Zheng S."/>
            <person name="Wang B."/>
            <person name="Yu K."/>
            <person name="Liang Q."/>
            <person name="Yang W."/>
            <person name="Lou X."/>
            <person name="Chen J."/>
            <person name="Feng M."/>
            <person name="Jian J."/>
            <person name="Zhang X."/>
            <person name="Luo G."/>
            <person name="Jiang Y."/>
            <person name="Liu J."/>
            <person name="Wang Z."/>
            <person name="Sha Y."/>
            <person name="Zhang B."/>
            <person name="Wu H."/>
            <person name="Tang D."/>
            <person name="Shen Q."/>
            <person name="Xue P."/>
            <person name="Zou S."/>
            <person name="Wang X."/>
            <person name="Liu X."/>
            <person name="Wang F."/>
            <person name="Yang Y."/>
            <person name="An X."/>
            <person name="Dong Z."/>
            <person name="Zhang K."/>
            <person name="Zhang X."/>
            <person name="Luo M.C."/>
            <person name="Dvorak J."/>
            <person name="Tong Y."/>
            <person name="Wang J."/>
            <person name="Yang H."/>
            <person name="Li Z."/>
            <person name="Wang D."/>
            <person name="Zhang A."/>
            <person name="Wang J."/>
        </authorList>
    </citation>
    <scope>NUCLEOTIDE SEQUENCE</scope>
    <source>
        <strain evidence="3">cv. G1812</strain>
    </source>
</reference>
<reference evidence="2" key="3">
    <citation type="submission" date="2022-06" db="UniProtKB">
        <authorList>
            <consortium name="EnsemblPlants"/>
        </authorList>
    </citation>
    <scope>IDENTIFICATION</scope>
</reference>
<dbReference type="Gramene" id="TuG1812G0500000754.01.T02">
    <property type="protein sequence ID" value="TuG1812G0500000754.01.T02"/>
    <property type="gene ID" value="TuG1812G0500000754.01"/>
</dbReference>
<protein>
    <submittedName>
        <fullName evidence="2">Uncharacterized protein</fullName>
    </submittedName>
</protein>
<accession>A0A8R7UES9</accession>
<dbReference type="EnsemblPlants" id="TuG1812G0500000754.01.T02">
    <property type="protein sequence ID" value="TuG1812G0500000754.01.T02"/>
    <property type="gene ID" value="TuG1812G0500000754.01"/>
</dbReference>
<name>A0A8R7UES9_TRIUA</name>